<evidence type="ECO:0000313" key="2">
    <source>
        <dbReference type="Proteomes" id="UP000230233"/>
    </source>
</evidence>
<dbReference type="Proteomes" id="UP000230233">
    <property type="component" value="Chromosome IV"/>
</dbReference>
<dbReference type="AlphaFoldDB" id="A0A2G5U1E3"/>
<gene>
    <name evidence="1" type="primary">Cnig_chr_IV.g13159</name>
    <name evidence="1" type="ORF">B9Z55_013159</name>
</gene>
<sequence>MAENKITMVGGKENAANKWLRASDVEVPLKKASKEWKKESKEGRRRKEPSIRNRNCFEIHASEAGERRKVAALNNRNESNESRHDIRI</sequence>
<reference evidence="2" key="1">
    <citation type="submission" date="2017-10" db="EMBL/GenBank/DDBJ databases">
        <title>Rapid genome shrinkage in a self-fertile nematode reveals novel sperm competition proteins.</title>
        <authorList>
            <person name="Yin D."/>
            <person name="Schwarz E.M."/>
            <person name="Thomas C.G."/>
            <person name="Felde R.L."/>
            <person name="Korf I.F."/>
            <person name="Cutter A.D."/>
            <person name="Schartner C.M."/>
            <person name="Ralston E.J."/>
            <person name="Meyer B.J."/>
            <person name="Haag E.S."/>
        </authorList>
    </citation>
    <scope>NUCLEOTIDE SEQUENCE [LARGE SCALE GENOMIC DNA]</scope>
    <source>
        <strain evidence="2">JU1422</strain>
    </source>
</reference>
<name>A0A2G5U1E3_9PELO</name>
<proteinExistence type="predicted"/>
<protein>
    <submittedName>
        <fullName evidence="1">Uncharacterized protein</fullName>
    </submittedName>
</protein>
<accession>A0A2G5U1E3</accession>
<keyword evidence="2" id="KW-1185">Reference proteome</keyword>
<organism evidence="1 2">
    <name type="scientific">Caenorhabditis nigoni</name>
    <dbReference type="NCBI Taxonomy" id="1611254"/>
    <lineage>
        <taxon>Eukaryota</taxon>
        <taxon>Metazoa</taxon>
        <taxon>Ecdysozoa</taxon>
        <taxon>Nematoda</taxon>
        <taxon>Chromadorea</taxon>
        <taxon>Rhabditida</taxon>
        <taxon>Rhabditina</taxon>
        <taxon>Rhabditomorpha</taxon>
        <taxon>Rhabditoidea</taxon>
        <taxon>Rhabditidae</taxon>
        <taxon>Peloderinae</taxon>
        <taxon>Caenorhabditis</taxon>
    </lineage>
</organism>
<comment type="caution">
    <text evidence="1">The sequence shown here is derived from an EMBL/GenBank/DDBJ whole genome shotgun (WGS) entry which is preliminary data.</text>
</comment>
<dbReference type="EMBL" id="PDUG01000004">
    <property type="protein sequence ID" value="PIC33036.1"/>
    <property type="molecule type" value="Genomic_DNA"/>
</dbReference>
<evidence type="ECO:0000313" key="1">
    <source>
        <dbReference type="EMBL" id="PIC33036.1"/>
    </source>
</evidence>